<accession>A0A383D2F5</accession>
<proteinExistence type="inferred from homology"/>
<dbReference type="SUPFAM" id="SSF55486">
    <property type="entry name" value="Metalloproteases ('zincins'), catalytic domain"/>
    <property type="match status" value="1"/>
</dbReference>
<organism evidence="8">
    <name type="scientific">marine metagenome</name>
    <dbReference type="NCBI Taxonomy" id="408172"/>
    <lineage>
        <taxon>unclassified sequences</taxon>
        <taxon>metagenomes</taxon>
        <taxon>ecological metagenomes</taxon>
    </lineage>
</organism>
<keyword evidence="6" id="KW-0378">Hydrolase</keyword>
<protein>
    <recommendedName>
        <fullName evidence="9">rRNA maturation RNase YbeY</fullName>
    </recommendedName>
</protein>
<evidence type="ECO:0000313" key="8">
    <source>
        <dbReference type="EMBL" id="SVE38433.1"/>
    </source>
</evidence>
<dbReference type="InterPro" id="IPR023091">
    <property type="entry name" value="MetalPrtase_cat_dom_sf_prd"/>
</dbReference>
<name>A0A383D2F5_9ZZZZ</name>
<dbReference type="PANTHER" id="PTHR46986:SF1">
    <property type="entry name" value="ENDORIBONUCLEASE YBEY, CHLOROPLASTIC"/>
    <property type="match status" value="1"/>
</dbReference>
<evidence type="ECO:0008006" key="9">
    <source>
        <dbReference type="Google" id="ProtNLM"/>
    </source>
</evidence>
<evidence type="ECO:0000256" key="3">
    <source>
        <dbReference type="ARBA" id="ARBA00022722"/>
    </source>
</evidence>
<feature type="non-terminal residue" evidence="8">
    <location>
        <position position="71"/>
    </location>
</feature>
<comment type="cofactor">
    <cofactor evidence="1">
        <name>Zn(2+)</name>
        <dbReference type="ChEBI" id="CHEBI:29105"/>
    </cofactor>
</comment>
<sequence>MQELNLRHLGRDWTTDVLSFSLGGKDIVKDIVVGDVYVGFEQARHQAKELGIELDEELARLAIHGTLHVLG</sequence>
<dbReference type="Gene3D" id="3.40.390.30">
    <property type="entry name" value="Metalloproteases ('zincins'), catalytic domain"/>
    <property type="match status" value="1"/>
</dbReference>
<reference evidence="8" key="1">
    <citation type="submission" date="2018-05" db="EMBL/GenBank/DDBJ databases">
        <authorList>
            <person name="Lanie J.A."/>
            <person name="Ng W.-L."/>
            <person name="Kazmierczak K.M."/>
            <person name="Andrzejewski T.M."/>
            <person name="Davidsen T.M."/>
            <person name="Wayne K.J."/>
            <person name="Tettelin H."/>
            <person name="Glass J.I."/>
            <person name="Rusch D."/>
            <person name="Podicherti R."/>
            <person name="Tsui H.-C.T."/>
            <person name="Winkler M.E."/>
        </authorList>
    </citation>
    <scope>NUCLEOTIDE SEQUENCE</scope>
</reference>
<dbReference type="AlphaFoldDB" id="A0A383D2F5"/>
<evidence type="ECO:0000256" key="2">
    <source>
        <dbReference type="ARBA" id="ARBA00010875"/>
    </source>
</evidence>
<evidence type="ECO:0000256" key="4">
    <source>
        <dbReference type="ARBA" id="ARBA00022723"/>
    </source>
</evidence>
<keyword evidence="4" id="KW-0479">Metal-binding</keyword>
<dbReference type="GO" id="GO:0006364">
    <property type="term" value="P:rRNA processing"/>
    <property type="evidence" value="ECO:0007669"/>
    <property type="project" value="InterPro"/>
</dbReference>
<evidence type="ECO:0000256" key="5">
    <source>
        <dbReference type="ARBA" id="ARBA00022759"/>
    </source>
</evidence>
<dbReference type="InterPro" id="IPR002036">
    <property type="entry name" value="YbeY"/>
</dbReference>
<comment type="similarity">
    <text evidence="2">Belongs to the endoribonuclease YbeY family.</text>
</comment>
<dbReference type="NCBIfam" id="TIGR00043">
    <property type="entry name" value="rRNA maturation RNase YbeY"/>
    <property type="match status" value="1"/>
</dbReference>
<evidence type="ECO:0000256" key="1">
    <source>
        <dbReference type="ARBA" id="ARBA00001947"/>
    </source>
</evidence>
<dbReference type="GO" id="GO:0046872">
    <property type="term" value="F:metal ion binding"/>
    <property type="evidence" value="ECO:0007669"/>
    <property type="project" value="UniProtKB-KW"/>
</dbReference>
<dbReference type="GO" id="GO:0004519">
    <property type="term" value="F:endonuclease activity"/>
    <property type="evidence" value="ECO:0007669"/>
    <property type="project" value="UniProtKB-KW"/>
</dbReference>
<evidence type="ECO:0000256" key="7">
    <source>
        <dbReference type="ARBA" id="ARBA00022833"/>
    </source>
</evidence>
<dbReference type="GO" id="GO:0004222">
    <property type="term" value="F:metalloendopeptidase activity"/>
    <property type="evidence" value="ECO:0007669"/>
    <property type="project" value="InterPro"/>
</dbReference>
<dbReference type="EMBL" id="UINC01213583">
    <property type="protein sequence ID" value="SVE38433.1"/>
    <property type="molecule type" value="Genomic_DNA"/>
</dbReference>
<dbReference type="PANTHER" id="PTHR46986">
    <property type="entry name" value="ENDORIBONUCLEASE YBEY, CHLOROPLASTIC"/>
    <property type="match status" value="1"/>
</dbReference>
<dbReference type="Pfam" id="PF02130">
    <property type="entry name" value="YbeY"/>
    <property type="match status" value="1"/>
</dbReference>
<evidence type="ECO:0000256" key="6">
    <source>
        <dbReference type="ARBA" id="ARBA00022801"/>
    </source>
</evidence>
<keyword evidence="5" id="KW-0255">Endonuclease</keyword>
<gene>
    <name evidence="8" type="ORF">METZ01_LOCUS491287</name>
</gene>
<keyword evidence="3" id="KW-0540">Nuclease</keyword>
<keyword evidence="7" id="KW-0862">Zinc</keyword>